<evidence type="ECO:0000256" key="4">
    <source>
        <dbReference type="ARBA" id="ARBA00022695"/>
    </source>
</evidence>
<dbReference type="Gene3D" id="3.30.1490.180">
    <property type="entry name" value="RNA polymerase ii"/>
    <property type="match status" value="1"/>
</dbReference>
<accession>A0ABR1J6U8</accession>
<evidence type="ECO:0000256" key="2">
    <source>
        <dbReference type="ARBA" id="ARBA00022478"/>
    </source>
</evidence>
<keyword evidence="4 7" id="KW-0548">Nucleotidyltransferase</keyword>
<dbReference type="Pfam" id="PF00623">
    <property type="entry name" value="RNA_pol_Rpb1_2"/>
    <property type="match status" value="1"/>
</dbReference>
<dbReference type="GO" id="GO:0003899">
    <property type="term" value="F:DNA-directed RNA polymerase activity"/>
    <property type="evidence" value="ECO:0007669"/>
    <property type="project" value="UniProtKB-EC"/>
</dbReference>
<name>A0ABR1J6U8_9AGAR</name>
<dbReference type="Gene3D" id="1.10.274.100">
    <property type="entry name" value="RNA polymerase Rpb1, domain 3"/>
    <property type="match status" value="1"/>
</dbReference>
<keyword evidence="10" id="KW-1185">Reference proteome</keyword>
<keyword evidence="3 7" id="KW-0808">Transferase</keyword>
<dbReference type="Gene3D" id="2.40.40.20">
    <property type="match status" value="1"/>
</dbReference>
<dbReference type="Proteomes" id="UP001498398">
    <property type="component" value="Unassembled WGS sequence"/>
</dbReference>
<dbReference type="PANTHER" id="PTHR19376:SF37">
    <property type="entry name" value="DNA-DIRECTED RNA POLYMERASE II SUBUNIT RPB1"/>
    <property type="match status" value="1"/>
</dbReference>
<dbReference type="InterPro" id="IPR007080">
    <property type="entry name" value="RNA_pol_Rpb1_1"/>
</dbReference>
<dbReference type="SUPFAM" id="SSF64484">
    <property type="entry name" value="beta and beta-prime subunits of DNA dependent RNA-polymerase"/>
    <property type="match status" value="1"/>
</dbReference>
<comment type="similarity">
    <text evidence="1 7">Belongs to the RNA polymerase beta' chain family.</text>
</comment>
<evidence type="ECO:0000313" key="10">
    <source>
        <dbReference type="Proteomes" id="UP001498398"/>
    </source>
</evidence>
<proteinExistence type="inferred from homology"/>
<evidence type="ECO:0000313" key="9">
    <source>
        <dbReference type="EMBL" id="KAK7450111.1"/>
    </source>
</evidence>
<evidence type="ECO:0000256" key="1">
    <source>
        <dbReference type="ARBA" id="ARBA00006460"/>
    </source>
</evidence>
<sequence>MSTQYPKLQFEILSPDEIRALSVAQVTHSDPQCDHWNGGLMDPRMGPTNFSSEGPEESSADCRTCGSSLLECAGHFGHIELAEWVFHPGFIRKVKKVLQCVCVKCGRLKMHQNSRLIETLSAIEDPKKRMDLVWTECQKELVCGSNLAEDWEEGTSREESGCGHIHPVIKRRALGIFLQNLDCPHQKLPVVSRRITAAWAHVILARISNDDLQILGFSHLRISADTCSRGSQGGDDGLTYKLREILKCSKSLQANEDERELQYYVASYLDSDFPGLSRVTDRRHDVDCLSSRVKCRVRQSLLGRSADFSARTCVTIDPDIAMDEVGVPKSIAMTLTYPERVTHYNISLLQTLVSNGAGTYPGARCVIDDSDKFMDLSTRTQGEFTLQYGWVVERHLRDGDFVLLSSENCSQRSNAMGHRVRVMPWSTFRLNPSIILGYGVRSGENMIIRVPRSEESRAELSEIMYVPRQMISPHNGKPAVGLSQEVCWGLRTLTSKDTFLDLEQIQNVLFHFPGWDGVLPTPAIVKPKCFWTGKQVVGVLLPRTTNYIYTRTDEYQPHIEKGELISGVFPNNDYFQLVNVLVRQAGAEAACRKESTLVSLSRI</sequence>
<dbReference type="InterPro" id="IPR045867">
    <property type="entry name" value="DNA-dir_RpoC_beta_prime"/>
</dbReference>
<reference evidence="9 10" key="1">
    <citation type="submission" date="2024-01" db="EMBL/GenBank/DDBJ databases">
        <title>A draft genome for the cacao thread blight pathogen Marasmiellus scandens.</title>
        <authorList>
            <person name="Baruah I.K."/>
            <person name="Leung J."/>
            <person name="Bukari Y."/>
            <person name="Amoako-Attah I."/>
            <person name="Meinhardt L.W."/>
            <person name="Bailey B.A."/>
            <person name="Cohen S.P."/>
        </authorList>
    </citation>
    <scope>NUCLEOTIDE SEQUENCE [LARGE SCALE GENOMIC DNA]</scope>
    <source>
        <strain evidence="9 10">GH-19</strain>
    </source>
</reference>
<keyword evidence="2 7" id="KW-0240">DNA-directed RNA polymerase</keyword>
<evidence type="ECO:0000259" key="8">
    <source>
        <dbReference type="SMART" id="SM00663"/>
    </source>
</evidence>
<dbReference type="SMART" id="SM00663">
    <property type="entry name" value="RPOLA_N"/>
    <property type="match status" value="1"/>
</dbReference>
<dbReference type="InterPro" id="IPR044893">
    <property type="entry name" value="RNA_pol_Rpb1_clamp_domain"/>
</dbReference>
<dbReference type="InterPro" id="IPR007066">
    <property type="entry name" value="RNA_pol_Rpb1_3"/>
</dbReference>
<dbReference type="EC" id="2.7.7.6" evidence="7"/>
<dbReference type="Pfam" id="PF04983">
    <property type="entry name" value="RNA_pol_Rpb1_3"/>
    <property type="match status" value="1"/>
</dbReference>
<dbReference type="EMBL" id="JBANRG010000034">
    <property type="protein sequence ID" value="KAK7450111.1"/>
    <property type="molecule type" value="Genomic_DNA"/>
</dbReference>
<keyword evidence="5 7" id="KW-0804">Transcription</keyword>
<dbReference type="InterPro" id="IPR000722">
    <property type="entry name" value="RNA_pol_asu"/>
</dbReference>
<organism evidence="9 10">
    <name type="scientific">Marasmiellus scandens</name>
    <dbReference type="NCBI Taxonomy" id="2682957"/>
    <lineage>
        <taxon>Eukaryota</taxon>
        <taxon>Fungi</taxon>
        <taxon>Dikarya</taxon>
        <taxon>Basidiomycota</taxon>
        <taxon>Agaricomycotina</taxon>
        <taxon>Agaricomycetes</taxon>
        <taxon>Agaricomycetidae</taxon>
        <taxon>Agaricales</taxon>
        <taxon>Marasmiineae</taxon>
        <taxon>Omphalotaceae</taxon>
        <taxon>Marasmiellus</taxon>
    </lineage>
</organism>
<dbReference type="GO" id="GO:0000428">
    <property type="term" value="C:DNA-directed RNA polymerase complex"/>
    <property type="evidence" value="ECO:0007669"/>
    <property type="project" value="UniProtKB-KW"/>
</dbReference>
<dbReference type="InterPro" id="IPR042102">
    <property type="entry name" value="RNA_pol_Rpb1_3_sf"/>
</dbReference>
<feature type="domain" description="RNA polymerase N-terminal" evidence="8">
    <location>
        <begin position="211"/>
        <end position="494"/>
    </location>
</feature>
<dbReference type="PANTHER" id="PTHR19376">
    <property type="entry name" value="DNA-DIRECTED RNA POLYMERASE"/>
    <property type="match status" value="1"/>
</dbReference>
<gene>
    <name evidence="9" type="primary">RPO21_2</name>
    <name evidence="9" type="ORF">VKT23_012993</name>
</gene>
<comment type="caution">
    <text evidence="9">The sequence shown here is derived from an EMBL/GenBank/DDBJ whole genome shotgun (WGS) entry which is preliminary data.</text>
</comment>
<comment type="catalytic activity">
    <reaction evidence="6 7">
        <text>RNA(n) + a ribonucleoside 5'-triphosphate = RNA(n+1) + diphosphate</text>
        <dbReference type="Rhea" id="RHEA:21248"/>
        <dbReference type="Rhea" id="RHEA-COMP:14527"/>
        <dbReference type="Rhea" id="RHEA-COMP:17342"/>
        <dbReference type="ChEBI" id="CHEBI:33019"/>
        <dbReference type="ChEBI" id="CHEBI:61557"/>
        <dbReference type="ChEBI" id="CHEBI:140395"/>
        <dbReference type="EC" id="2.7.7.6"/>
    </reaction>
</comment>
<dbReference type="Pfam" id="PF04997">
    <property type="entry name" value="RNA_pol_Rpb1_1"/>
    <property type="match status" value="1"/>
</dbReference>
<comment type="function">
    <text evidence="7">DNA-dependent RNA polymerase catalyzes the transcription of DNA into RNA using the four ribonucleoside triphosphates as substrates.</text>
</comment>
<evidence type="ECO:0000256" key="3">
    <source>
        <dbReference type="ARBA" id="ARBA00022679"/>
    </source>
</evidence>
<dbReference type="InterPro" id="IPR006592">
    <property type="entry name" value="RNA_pol_N"/>
</dbReference>
<dbReference type="Gene3D" id="4.10.860.120">
    <property type="entry name" value="RNA polymerase II, clamp domain"/>
    <property type="match status" value="1"/>
</dbReference>
<evidence type="ECO:0000256" key="7">
    <source>
        <dbReference type="RuleBase" id="RU004279"/>
    </source>
</evidence>
<evidence type="ECO:0000256" key="6">
    <source>
        <dbReference type="ARBA" id="ARBA00048552"/>
    </source>
</evidence>
<evidence type="ECO:0000256" key="5">
    <source>
        <dbReference type="ARBA" id="ARBA00023163"/>
    </source>
</evidence>
<protein>
    <recommendedName>
        <fullName evidence="7">DNA-directed RNA polymerase subunit</fullName>
        <ecNumber evidence="7">2.7.7.6</ecNumber>
    </recommendedName>
</protein>